<protein>
    <submittedName>
        <fullName evidence="1">Uncharacterized protein</fullName>
    </submittedName>
</protein>
<accession>B7S941</accession>
<evidence type="ECO:0000313" key="1">
    <source>
        <dbReference type="EMBL" id="ACE75416.1"/>
    </source>
</evidence>
<proteinExistence type="predicted"/>
<reference evidence="1" key="1">
    <citation type="submission" date="2007-06" db="EMBL/GenBank/DDBJ databases">
        <title>Bracovirus Evolution: Comparative Genomics of Multiple Viral and Proviral Genomes.</title>
        <authorList>
            <person name="Desjardins C.A."/>
            <person name="Gundersen-Rindal D.E."/>
            <person name="Hostetler J.B."/>
            <person name="Tallon L.J."/>
            <person name="Utterback T.R."/>
            <person name="Fuester R.W."/>
            <person name="Schatz M.C."/>
            <person name="Pedroni M.J."/>
            <person name="Fadrosh D.W."/>
            <person name="Haas B.J."/>
            <person name="Toms B.S."/>
            <person name="Chen D."/>
            <person name="Nene V."/>
        </authorList>
    </citation>
    <scope>NUCLEOTIDE SEQUENCE</scope>
</reference>
<name>B7S941_GLYIN</name>
<dbReference type="AlphaFoldDB" id="B7S941"/>
<organism evidence="1">
    <name type="scientific">Glyptapanteles indiensis</name>
    <name type="common">Parasitoid wasp</name>
    <dbReference type="NCBI Taxonomy" id="92994"/>
    <lineage>
        <taxon>Eukaryota</taxon>
        <taxon>Metazoa</taxon>
        <taxon>Ecdysozoa</taxon>
        <taxon>Arthropoda</taxon>
        <taxon>Hexapoda</taxon>
        <taxon>Insecta</taxon>
        <taxon>Pterygota</taxon>
        <taxon>Neoptera</taxon>
        <taxon>Endopterygota</taxon>
        <taxon>Hymenoptera</taxon>
        <taxon>Apocrita</taxon>
        <taxon>Ichneumonoidea</taxon>
        <taxon>Braconidae</taxon>
        <taxon>Microgastrinae</taxon>
        <taxon>Glyptapanteles</taxon>
    </lineage>
</organism>
<sequence>MSRARSQSSIVNLNCLIPNDWRDHPEGVTRLILVEEFRQHLQKYQTKEGLVVTIDDVTAMSQAHCNSVWFRKLNGDEVEPDLVKYYPMKIQVHESVMTSRV</sequence>
<dbReference type="EMBL" id="EF710657">
    <property type="protein sequence ID" value="ACE75416.1"/>
    <property type="molecule type" value="Genomic_DNA"/>
</dbReference>
<gene>
    <name evidence="1" type="ORF">GIP_L8_0300</name>
</gene>